<keyword evidence="5 9" id="KW-0812">Transmembrane</keyword>
<dbReference type="PANTHER" id="PTHR35011">
    <property type="entry name" value="2,3-DIKETO-L-GULONATE TRAP TRANSPORTER SMALL PERMEASE PROTEIN YIAM"/>
    <property type="match status" value="1"/>
</dbReference>
<keyword evidence="12" id="KW-1185">Reference proteome</keyword>
<dbReference type="GO" id="GO:0005886">
    <property type="term" value="C:plasma membrane"/>
    <property type="evidence" value="ECO:0007669"/>
    <property type="project" value="UniProtKB-SubCell"/>
</dbReference>
<dbReference type="Pfam" id="PF04290">
    <property type="entry name" value="DctQ"/>
    <property type="match status" value="1"/>
</dbReference>
<keyword evidence="3" id="KW-1003">Cell membrane</keyword>
<comment type="subcellular location">
    <subcellularLocation>
        <location evidence="1 9">Cell inner membrane</location>
        <topology evidence="1 9">Multi-pass membrane protein</topology>
    </subcellularLocation>
</comment>
<keyword evidence="7 9" id="KW-0472">Membrane</keyword>
<evidence type="ECO:0000256" key="7">
    <source>
        <dbReference type="ARBA" id="ARBA00023136"/>
    </source>
</evidence>
<reference evidence="11 12" key="1">
    <citation type="submission" date="2019-03" db="EMBL/GenBank/DDBJ databases">
        <title>Genomic Encyclopedia of Type Strains, Phase IV (KMG-IV): sequencing the most valuable type-strain genomes for metagenomic binning, comparative biology and taxonomic classification.</title>
        <authorList>
            <person name="Goeker M."/>
        </authorList>
    </citation>
    <scope>NUCLEOTIDE SEQUENCE [LARGE SCALE GENOMIC DNA]</scope>
    <source>
        <strain evidence="11 12">DSM 24766</strain>
    </source>
</reference>
<evidence type="ECO:0000256" key="3">
    <source>
        <dbReference type="ARBA" id="ARBA00022475"/>
    </source>
</evidence>
<proteinExistence type="inferred from homology"/>
<feature type="transmembrane region" description="Helical" evidence="9">
    <location>
        <begin position="56"/>
        <end position="74"/>
    </location>
</feature>
<feature type="domain" description="Tripartite ATP-independent periplasmic transporters DctQ component" evidence="10">
    <location>
        <begin position="33"/>
        <end position="164"/>
    </location>
</feature>
<keyword evidence="4 9" id="KW-0997">Cell inner membrane</keyword>
<accession>A0A4R2RH01</accession>
<protein>
    <recommendedName>
        <fullName evidence="9">TRAP transporter small permease protein</fullName>
    </recommendedName>
</protein>
<evidence type="ECO:0000256" key="9">
    <source>
        <dbReference type="RuleBase" id="RU369079"/>
    </source>
</evidence>
<feature type="transmembrane region" description="Helical" evidence="9">
    <location>
        <begin position="95"/>
        <end position="117"/>
    </location>
</feature>
<organism evidence="11 12">
    <name type="scientific">Rhodovulum bhavnagarense</name>
    <dbReference type="NCBI Taxonomy" id="992286"/>
    <lineage>
        <taxon>Bacteria</taxon>
        <taxon>Pseudomonadati</taxon>
        <taxon>Pseudomonadota</taxon>
        <taxon>Alphaproteobacteria</taxon>
        <taxon>Rhodobacterales</taxon>
        <taxon>Paracoccaceae</taxon>
        <taxon>Rhodovulum</taxon>
    </lineage>
</organism>
<comment type="subunit">
    <text evidence="9">The complex comprises the extracytoplasmic solute receptor protein and the two transmembrane proteins.</text>
</comment>
<gene>
    <name evidence="11" type="ORF">EV663_10287</name>
</gene>
<keyword evidence="6 9" id="KW-1133">Transmembrane helix</keyword>
<evidence type="ECO:0000256" key="4">
    <source>
        <dbReference type="ARBA" id="ARBA00022519"/>
    </source>
</evidence>
<feature type="transmembrane region" description="Helical" evidence="9">
    <location>
        <begin position="20"/>
        <end position="44"/>
    </location>
</feature>
<evidence type="ECO:0000256" key="2">
    <source>
        <dbReference type="ARBA" id="ARBA00022448"/>
    </source>
</evidence>
<dbReference type="Proteomes" id="UP000295050">
    <property type="component" value="Unassembled WGS sequence"/>
</dbReference>
<name>A0A4R2RH01_9RHOB</name>
<sequence>MRLSALISAYLGFCRWLDRLALALCVSAGLFLAGAVLVVVVLRYGFGTGFVELQDAAAYAFAVLMALSIPVTLARGGHVRVEVVSERLSRAYLRAADAVALVIFLIPVFGLLIRAFWPDLVYAWSIREGSVETGGLGGLFLVKTALPVAAALTILQGLAQVLRPAPGKDSA</sequence>
<comment type="caution">
    <text evidence="11">The sequence shown here is derived from an EMBL/GenBank/DDBJ whole genome shotgun (WGS) entry which is preliminary data.</text>
</comment>
<dbReference type="InterPro" id="IPR007387">
    <property type="entry name" value="TRAP_DctQ"/>
</dbReference>
<dbReference type="EMBL" id="SLXU01000002">
    <property type="protein sequence ID" value="TCP62243.1"/>
    <property type="molecule type" value="Genomic_DNA"/>
</dbReference>
<dbReference type="PANTHER" id="PTHR35011:SF4">
    <property type="entry name" value="SLL1102 PROTEIN"/>
    <property type="match status" value="1"/>
</dbReference>
<evidence type="ECO:0000313" key="11">
    <source>
        <dbReference type="EMBL" id="TCP62243.1"/>
    </source>
</evidence>
<dbReference type="GO" id="GO:0022857">
    <property type="term" value="F:transmembrane transporter activity"/>
    <property type="evidence" value="ECO:0007669"/>
    <property type="project" value="UniProtKB-UniRule"/>
</dbReference>
<feature type="transmembrane region" description="Helical" evidence="9">
    <location>
        <begin position="137"/>
        <end position="158"/>
    </location>
</feature>
<dbReference type="AlphaFoldDB" id="A0A4R2RH01"/>
<dbReference type="OrthoDB" id="9794346at2"/>
<dbReference type="RefSeq" id="WP_132950508.1">
    <property type="nucleotide sequence ID" value="NZ_SLXU01000002.1"/>
</dbReference>
<comment type="similarity">
    <text evidence="8 9">Belongs to the TRAP transporter small permease family.</text>
</comment>
<evidence type="ECO:0000313" key="12">
    <source>
        <dbReference type="Proteomes" id="UP000295050"/>
    </source>
</evidence>
<dbReference type="InterPro" id="IPR055348">
    <property type="entry name" value="DctQ"/>
</dbReference>
<evidence type="ECO:0000259" key="10">
    <source>
        <dbReference type="Pfam" id="PF04290"/>
    </source>
</evidence>
<evidence type="ECO:0000256" key="8">
    <source>
        <dbReference type="ARBA" id="ARBA00038436"/>
    </source>
</evidence>
<keyword evidence="2 9" id="KW-0813">Transport</keyword>
<evidence type="ECO:0000256" key="6">
    <source>
        <dbReference type="ARBA" id="ARBA00022989"/>
    </source>
</evidence>
<evidence type="ECO:0000256" key="1">
    <source>
        <dbReference type="ARBA" id="ARBA00004429"/>
    </source>
</evidence>
<evidence type="ECO:0000256" key="5">
    <source>
        <dbReference type="ARBA" id="ARBA00022692"/>
    </source>
</evidence>
<comment type="function">
    <text evidence="9">Part of the tripartite ATP-independent periplasmic (TRAP) transport system.</text>
</comment>